<organism evidence="2 3">
    <name type="scientific">Anaerotalea alkaliphila</name>
    <dbReference type="NCBI Taxonomy" id="2662126"/>
    <lineage>
        <taxon>Bacteria</taxon>
        <taxon>Bacillati</taxon>
        <taxon>Bacillota</taxon>
        <taxon>Clostridia</taxon>
        <taxon>Eubacteriales</taxon>
        <taxon>Anaerotalea</taxon>
    </lineage>
</organism>
<sequence length="216" mass="23527">MELNKVVKSGIKIAGLAGLAGLGFAGYKVATKSKELKEEFGEVTMFKGRTVSYAGEVFVGDSVASMFSGMVIDLRDSTIEEPAVLQIYAEFSGVKVIVPDDWTVKVGGNAEKSGVSSTIEWEGDVEEVPQLTIEYDVKFSGLEIKRAAEVEAEEEEDFYEDYEEFVDDLEDASEDVAEKVEDVAEEAQKKAEELAKAAKDKAAEVKDAVEEAVKDL</sequence>
<dbReference type="Gene3D" id="1.20.120.20">
    <property type="entry name" value="Apolipoprotein"/>
    <property type="match status" value="1"/>
</dbReference>
<dbReference type="Proteomes" id="UP000461585">
    <property type="component" value="Unassembled WGS sequence"/>
</dbReference>
<proteinExistence type="predicted"/>
<name>A0A7X5KMH5_9FIRM</name>
<evidence type="ECO:0000313" key="3">
    <source>
        <dbReference type="Proteomes" id="UP000461585"/>
    </source>
</evidence>
<protein>
    <submittedName>
        <fullName evidence="2">Uncharacterized protein</fullName>
    </submittedName>
</protein>
<keyword evidence="3" id="KW-1185">Reference proteome</keyword>
<accession>A0A7X5KMH5</accession>
<feature type="coiled-coil region" evidence="1">
    <location>
        <begin position="159"/>
        <end position="215"/>
    </location>
</feature>
<dbReference type="EMBL" id="JAAEEH010000025">
    <property type="protein sequence ID" value="NDL67996.1"/>
    <property type="molecule type" value="Genomic_DNA"/>
</dbReference>
<comment type="caution">
    <text evidence="2">The sequence shown here is derived from an EMBL/GenBank/DDBJ whole genome shotgun (WGS) entry which is preliminary data.</text>
</comment>
<evidence type="ECO:0000313" key="2">
    <source>
        <dbReference type="EMBL" id="NDL67996.1"/>
    </source>
</evidence>
<dbReference type="RefSeq" id="WP_162370721.1">
    <property type="nucleotide sequence ID" value="NZ_JAAEEH010000025.1"/>
</dbReference>
<reference evidence="2 3" key="1">
    <citation type="submission" date="2020-01" db="EMBL/GenBank/DDBJ databases">
        <title>Anaeroalcalibacter tamaniensis gen. nov., sp. nov., moderately halophilic strictly anaerobic fermenter bacterium from mud volcano of Taman peninsula.</title>
        <authorList>
            <person name="Frolova A."/>
            <person name="Merkel A.Y."/>
            <person name="Slobodkin A.I."/>
        </authorList>
    </citation>
    <scope>NUCLEOTIDE SEQUENCE [LARGE SCALE GENOMIC DNA]</scope>
    <source>
        <strain evidence="2 3">F-3ap</strain>
    </source>
</reference>
<evidence type="ECO:0000256" key="1">
    <source>
        <dbReference type="SAM" id="Coils"/>
    </source>
</evidence>
<gene>
    <name evidence="2" type="ORF">GXN74_09620</name>
</gene>
<dbReference type="AlphaFoldDB" id="A0A7X5KMH5"/>
<keyword evidence="1" id="KW-0175">Coiled coil</keyword>